<reference evidence="1 2" key="1">
    <citation type="submission" date="2013-01" db="EMBL/GenBank/DDBJ databases">
        <authorList>
            <person name="Harkins D.M."/>
            <person name="Durkin A.S."/>
            <person name="Brinkac L.M."/>
            <person name="Haft D.H."/>
            <person name="Selengut J.D."/>
            <person name="Sanka R."/>
            <person name="DePew J."/>
            <person name="Purushe J."/>
            <person name="Picardeau M."/>
            <person name="Werts C."/>
            <person name="Goarant C."/>
            <person name="Vinetz J.M."/>
            <person name="Sutton G.G."/>
            <person name="Nierman W.C."/>
            <person name="Fouts D.E."/>
        </authorList>
    </citation>
    <scope>NUCLEOTIDE SEQUENCE [LARGE SCALE GENOMIC DNA]</scope>
    <source>
        <strain evidence="1 2">200901868</strain>
    </source>
</reference>
<organism evidence="1 2">
    <name type="scientific">Leptospira borgpetersenii serovar Pomona str. 200901868</name>
    <dbReference type="NCBI Taxonomy" id="1192866"/>
    <lineage>
        <taxon>Bacteria</taxon>
        <taxon>Pseudomonadati</taxon>
        <taxon>Spirochaetota</taxon>
        <taxon>Spirochaetia</taxon>
        <taxon>Leptospirales</taxon>
        <taxon>Leptospiraceae</taxon>
        <taxon>Leptospira</taxon>
    </lineage>
</organism>
<dbReference type="Proteomes" id="UP000012159">
    <property type="component" value="Unassembled WGS sequence"/>
</dbReference>
<dbReference type="AlphaFoldDB" id="M6WL34"/>
<name>M6WL34_LEPBO</name>
<dbReference type="EMBL" id="AKWF02000076">
    <property type="protein sequence ID" value="EMO62483.1"/>
    <property type="molecule type" value="Genomic_DNA"/>
</dbReference>
<protein>
    <submittedName>
        <fullName evidence="1">Uncharacterized protein</fullName>
    </submittedName>
</protein>
<comment type="caution">
    <text evidence="1">The sequence shown here is derived from an EMBL/GenBank/DDBJ whole genome shotgun (WGS) entry which is preliminary data.</text>
</comment>
<accession>M6WL34</accession>
<dbReference type="STRING" id="1192866.LEP1GSC133_1653"/>
<evidence type="ECO:0000313" key="1">
    <source>
        <dbReference type="EMBL" id="EMO62483.1"/>
    </source>
</evidence>
<gene>
    <name evidence="1" type="ORF">LEP1GSC133_1653</name>
</gene>
<evidence type="ECO:0000313" key="2">
    <source>
        <dbReference type="Proteomes" id="UP000012159"/>
    </source>
</evidence>
<proteinExistence type="predicted"/>
<sequence length="66" mass="7584">MEFQELSQIEGAMLGKVQVRKKGNTIYVKREIPAISRAPETLKKDGEKKFIPKRFVCCAQVPFCLR</sequence>